<feature type="region of interest" description="Disordered" evidence="1">
    <location>
        <begin position="1"/>
        <end position="27"/>
    </location>
</feature>
<dbReference type="EMBL" id="JACHVS010000002">
    <property type="protein sequence ID" value="MBB2997146.1"/>
    <property type="molecule type" value="Genomic_DNA"/>
</dbReference>
<dbReference type="Proteomes" id="UP000523000">
    <property type="component" value="Unassembled WGS sequence"/>
</dbReference>
<proteinExistence type="predicted"/>
<name>A0A839QT49_9MICC</name>
<gene>
    <name evidence="2" type="ORF">E9229_003393</name>
</gene>
<reference evidence="2 3" key="1">
    <citation type="submission" date="2020-08" db="EMBL/GenBank/DDBJ databases">
        <title>Sequencing the genomes of 1000 actinobacteria strains.</title>
        <authorList>
            <person name="Klenk H.-P."/>
        </authorList>
    </citation>
    <scope>NUCLEOTIDE SEQUENCE [LARGE SCALE GENOMIC DNA]</scope>
    <source>
        <strain evidence="2 3">DSM 22826</strain>
    </source>
</reference>
<evidence type="ECO:0000313" key="3">
    <source>
        <dbReference type="Proteomes" id="UP000523000"/>
    </source>
</evidence>
<comment type="caution">
    <text evidence="2">The sequence shown here is derived from an EMBL/GenBank/DDBJ whole genome shotgun (WGS) entry which is preliminary data.</text>
</comment>
<evidence type="ECO:0000313" key="2">
    <source>
        <dbReference type="EMBL" id="MBB2997146.1"/>
    </source>
</evidence>
<feature type="region of interest" description="Disordered" evidence="1">
    <location>
        <begin position="65"/>
        <end position="87"/>
    </location>
</feature>
<feature type="compositionally biased region" description="Polar residues" evidence="1">
    <location>
        <begin position="1"/>
        <end position="13"/>
    </location>
</feature>
<evidence type="ECO:0000256" key="1">
    <source>
        <dbReference type="SAM" id="MobiDB-lite"/>
    </source>
</evidence>
<sequence length="87" mass="9925">MSMRTGRSTTNLPVGNPQGASHGESERMDRCGCLLMRTRLMNLPEPLELSLDLLIMETLRHFHEGYPARETQRRASPPSSPRHLLER</sequence>
<dbReference type="AlphaFoldDB" id="A0A839QT49"/>
<keyword evidence="3" id="KW-1185">Reference proteome</keyword>
<protein>
    <submittedName>
        <fullName evidence="2">Uncharacterized protein</fullName>
    </submittedName>
</protein>
<organism evidence="2 3">
    <name type="scientific">Paeniglutamicibacter cryotolerans</name>
    <dbReference type="NCBI Taxonomy" id="670079"/>
    <lineage>
        <taxon>Bacteria</taxon>
        <taxon>Bacillati</taxon>
        <taxon>Actinomycetota</taxon>
        <taxon>Actinomycetes</taxon>
        <taxon>Micrococcales</taxon>
        <taxon>Micrococcaceae</taxon>
        <taxon>Paeniglutamicibacter</taxon>
    </lineage>
</organism>
<accession>A0A839QT49</accession>